<gene>
    <name evidence="3" type="ORF">GA0070606_2524</name>
</gene>
<evidence type="ECO:0000256" key="2">
    <source>
        <dbReference type="SAM" id="Phobius"/>
    </source>
</evidence>
<name>A0A1C6UPJ5_9ACTN</name>
<organism evidence="3 4">
    <name type="scientific">Micromonospora citrea</name>
    <dbReference type="NCBI Taxonomy" id="47855"/>
    <lineage>
        <taxon>Bacteria</taxon>
        <taxon>Bacillati</taxon>
        <taxon>Actinomycetota</taxon>
        <taxon>Actinomycetes</taxon>
        <taxon>Micromonosporales</taxon>
        <taxon>Micromonosporaceae</taxon>
        <taxon>Micromonospora</taxon>
    </lineage>
</organism>
<reference evidence="4" key="1">
    <citation type="submission" date="2016-06" db="EMBL/GenBank/DDBJ databases">
        <authorList>
            <person name="Varghese N."/>
            <person name="Submissions Spin"/>
        </authorList>
    </citation>
    <scope>NUCLEOTIDE SEQUENCE [LARGE SCALE GENOMIC DNA]</scope>
    <source>
        <strain evidence="4">DSM 43903</strain>
    </source>
</reference>
<evidence type="ECO:0008006" key="5">
    <source>
        <dbReference type="Google" id="ProtNLM"/>
    </source>
</evidence>
<dbReference type="STRING" id="47855.GA0070606_2524"/>
<evidence type="ECO:0000256" key="1">
    <source>
        <dbReference type="SAM" id="MobiDB-lite"/>
    </source>
</evidence>
<feature type="region of interest" description="Disordered" evidence="1">
    <location>
        <begin position="400"/>
        <end position="424"/>
    </location>
</feature>
<sequence length="424" mass="43276">MSHPTGRADNRTDGPGRPYGVTEDELEQALRETFARRVAVARPLAADPAGLAIRRADQARRRRTLAGVAMAAVVTVGVSTGIAQLGQQPGRPTHPTVVLGDPYASPLPDPTPALLDAPPADLGRGEVDLILGTSLTTAGGQRLTLPDVGPAERAQRLPDGTGWAVVGAPTAAGRSLWVVSPDGAAHLLLAGARDIVLSRDGRQVAWREGGELVVAGIVGAQVVAAARTPVPAGATPVGFAGDAVVVRLDADEPGHALWRPAQGPLKSGGDRASVHVYGTRPDGTVVAQVSAGTPRRPCLALLDPARNLAPARTGCGPVLSGDGQGAVSVDGRWLLVNGRTGGEARALLVDLDWLRSAPTVRPAGPPVHGPVAWTPEGTAHYPDARAGLVRVDVSRALAGEQSSGAPVAGLVDGQRPVPVGREAS</sequence>
<keyword evidence="2" id="KW-0472">Membrane</keyword>
<dbReference type="AlphaFoldDB" id="A0A1C6UPJ5"/>
<evidence type="ECO:0000313" key="4">
    <source>
        <dbReference type="Proteomes" id="UP000199001"/>
    </source>
</evidence>
<proteinExistence type="predicted"/>
<accession>A0A1C6UPJ5</accession>
<feature type="region of interest" description="Disordered" evidence="1">
    <location>
        <begin position="1"/>
        <end position="21"/>
    </location>
</feature>
<feature type="transmembrane region" description="Helical" evidence="2">
    <location>
        <begin position="64"/>
        <end position="86"/>
    </location>
</feature>
<dbReference type="EMBL" id="FMHZ01000002">
    <property type="protein sequence ID" value="SCL55954.1"/>
    <property type="molecule type" value="Genomic_DNA"/>
</dbReference>
<keyword evidence="2" id="KW-1133">Transmembrane helix</keyword>
<protein>
    <recommendedName>
        <fullName evidence="5">PQQ-like domain-containing protein</fullName>
    </recommendedName>
</protein>
<evidence type="ECO:0000313" key="3">
    <source>
        <dbReference type="EMBL" id="SCL55954.1"/>
    </source>
</evidence>
<keyword evidence="2" id="KW-0812">Transmembrane</keyword>
<dbReference type="Proteomes" id="UP000199001">
    <property type="component" value="Unassembled WGS sequence"/>
</dbReference>
<feature type="compositionally biased region" description="Basic and acidic residues" evidence="1">
    <location>
        <begin position="1"/>
        <end position="14"/>
    </location>
</feature>
<dbReference type="SUPFAM" id="SSF82171">
    <property type="entry name" value="DPP6 N-terminal domain-like"/>
    <property type="match status" value="1"/>
</dbReference>
<keyword evidence="4" id="KW-1185">Reference proteome</keyword>